<sequence length="241" mass="27193">MKQMWKTKKSQRREEKKKKKHVSEQVDARQAPAAQLFDDSLVLGVFVHRTDGLQSDLLVSHPMVKVHVVEERSGAYLRKEDSHRPGLLVSTSSRTWITSSDHHAAFDFKKNKSIIPEWRGADHLQRALRVLPAGEPGGGAASHAVLRDPGLLTMEEARANAAVDPERGFRKIAWAFLKLVGTNGRTPGSIEVFEWWSKFPRNKYSSTLYVTVKGIALPEHVDPCMRSMMALQEERGQHLLL</sequence>
<dbReference type="EMBL" id="JAULUE010002059">
    <property type="protein sequence ID" value="KAK5887045.1"/>
    <property type="molecule type" value="Genomic_DNA"/>
</dbReference>
<dbReference type="PANTHER" id="PTHR44499:SF1">
    <property type="entry name" value="JOUBERIN"/>
    <property type="match status" value="1"/>
</dbReference>
<name>A0AAN8BKN2_9TELE</name>
<dbReference type="GO" id="GO:0044458">
    <property type="term" value="P:motile cilium assembly"/>
    <property type="evidence" value="ECO:0007669"/>
    <property type="project" value="TreeGrafter"/>
</dbReference>
<evidence type="ECO:0000313" key="3">
    <source>
        <dbReference type="Proteomes" id="UP001335648"/>
    </source>
</evidence>
<dbReference type="PANTHER" id="PTHR44499">
    <property type="entry name" value="JOUBERIN"/>
    <property type="match status" value="1"/>
</dbReference>
<comment type="caution">
    <text evidence="2">The sequence shown here is derived from an EMBL/GenBank/DDBJ whole genome shotgun (WGS) entry which is preliminary data.</text>
</comment>
<gene>
    <name evidence="2" type="ORF">CesoFtcFv8_018020</name>
</gene>
<organism evidence="2 3">
    <name type="scientific">Champsocephalus esox</name>
    <name type="common">pike icefish</name>
    <dbReference type="NCBI Taxonomy" id="159716"/>
    <lineage>
        <taxon>Eukaryota</taxon>
        <taxon>Metazoa</taxon>
        <taxon>Chordata</taxon>
        <taxon>Craniata</taxon>
        <taxon>Vertebrata</taxon>
        <taxon>Euteleostomi</taxon>
        <taxon>Actinopterygii</taxon>
        <taxon>Neopterygii</taxon>
        <taxon>Teleostei</taxon>
        <taxon>Neoteleostei</taxon>
        <taxon>Acanthomorphata</taxon>
        <taxon>Eupercaria</taxon>
        <taxon>Perciformes</taxon>
        <taxon>Notothenioidei</taxon>
        <taxon>Channichthyidae</taxon>
        <taxon>Champsocephalus</taxon>
    </lineage>
</organism>
<dbReference type="InterPro" id="IPR052803">
    <property type="entry name" value="Cilium-Associated_Jouberin"/>
</dbReference>
<proteinExistence type="predicted"/>
<reference evidence="2 3" key="1">
    <citation type="journal article" date="2023" name="Mol. Biol. Evol.">
        <title>Genomics of Secondarily Temperate Adaptation in the Only Non-Antarctic Icefish.</title>
        <authorList>
            <person name="Rivera-Colon A.G."/>
            <person name="Rayamajhi N."/>
            <person name="Minhas B.F."/>
            <person name="Madrigal G."/>
            <person name="Bilyk K.T."/>
            <person name="Yoon V."/>
            <person name="Hune M."/>
            <person name="Gregory S."/>
            <person name="Cheng C.H.C."/>
            <person name="Catchen J.M."/>
        </authorList>
    </citation>
    <scope>NUCLEOTIDE SEQUENCE [LARGE SCALE GENOMIC DNA]</scope>
    <source>
        <strain evidence="2">JC2023a</strain>
    </source>
</reference>
<evidence type="ECO:0000313" key="2">
    <source>
        <dbReference type="EMBL" id="KAK5887045.1"/>
    </source>
</evidence>
<dbReference type="AlphaFoldDB" id="A0AAN8BKN2"/>
<feature type="compositionally biased region" description="Basic residues" evidence="1">
    <location>
        <begin position="1"/>
        <end position="21"/>
    </location>
</feature>
<protein>
    <submittedName>
        <fullName evidence="2">Uncharacterized protein</fullName>
    </submittedName>
</protein>
<dbReference type="Proteomes" id="UP001335648">
    <property type="component" value="Unassembled WGS sequence"/>
</dbReference>
<keyword evidence="3" id="KW-1185">Reference proteome</keyword>
<feature type="region of interest" description="Disordered" evidence="1">
    <location>
        <begin position="1"/>
        <end position="27"/>
    </location>
</feature>
<dbReference type="GO" id="GO:0036064">
    <property type="term" value="C:ciliary basal body"/>
    <property type="evidence" value="ECO:0007669"/>
    <property type="project" value="TreeGrafter"/>
</dbReference>
<evidence type="ECO:0000256" key="1">
    <source>
        <dbReference type="SAM" id="MobiDB-lite"/>
    </source>
</evidence>
<accession>A0AAN8BKN2</accession>